<evidence type="ECO:0000313" key="5">
    <source>
        <dbReference type="EMBL" id="MBL1078800.1"/>
    </source>
</evidence>
<evidence type="ECO:0000256" key="2">
    <source>
        <dbReference type="ARBA" id="ARBA00093774"/>
    </source>
</evidence>
<feature type="signal peptide" evidence="3">
    <location>
        <begin position="1"/>
        <end position="28"/>
    </location>
</feature>
<evidence type="ECO:0000259" key="4">
    <source>
        <dbReference type="Pfam" id="PF26580"/>
    </source>
</evidence>
<comment type="similarity">
    <text evidence="2">Belongs to the MTB12 family.</text>
</comment>
<dbReference type="Proteomes" id="UP000602198">
    <property type="component" value="Unassembled WGS sequence"/>
</dbReference>
<reference evidence="5 6" key="1">
    <citation type="submission" date="2021-01" db="EMBL/GenBank/DDBJ databases">
        <title>WGS of actinomycetes isolated from Thailand.</title>
        <authorList>
            <person name="Thawai C."/>
        </authorList>
    </citation>
    <scope>NUCLEOTIDE SEQUENCE [LARGE SCALE GENOMIC DNA]</scope>
    <source>
        <strain evidence="5 6">LPG 2</strain>
    </source>
</reference>
<keyword evidence="6" id="KW-1185">Reference proteome</keyword>
<proteinExistence type="inferred from homology"/>
<accession>A0ABS1MDR0</accession>
<evidence type="ECO:0000256" key="3">
    <source>
        <dbReference type="SAM" id="SignalP"/>
    </source>
</evidence>
<gene>
    <name evidence="5" type="ORF">JK358_30790</name>
</gene>
<dbReference type="RefSeq" id="WP_201954646.1">
    <property type="nucleotide sequence ID" value="NZ_JAERRJ010000013.1"/>
</dbReference>
<organism evidence="5 6">
    <name type="scientific">Nocardia acididurans</name>
    <dbReference type="NCBI Taxonomy" id="2802282"/>
    <lineage>
        <taxon>Bacteria</taxon>
        <taxon>Bacillati</taxon>
        <taxon>Actinomycetota</taxon>
        <taxon>Actinomycetes</taxon>
        <taxon>Mycobacteriales</taxon>
        <taxon>Nocardiaceae</taxon>
        <taxon>Nocardia</taxon>
    </lineage>
</organism>
<feature type="chain" id="PRO_5047367666" description="Low molecular weight antigen MTB12-like C-terminal domain-containing protein" evidence="3">
    <location>
        <begin position="29"/>
        <end position="178"/>
    </location>
</feature>
<dbReference type="InterPro" id="IPR058644">
    <property type="entry name" value="Mtb12-like_C"/>
</dbReference>
<keyword evidence="1 3" id="KW-0732">Signal</keyword>
<name>A0ABS1MDR0_9NOCA</name>
<comment type="caution">
    <text evidence="5">The sequence shown here is derived from an EMBL/GenBank/DDBJ whole genome shotgun (WGS) entry which is preliminary data.</text>
</comment>
<sequence>MKHNLFRVATASVLAAALGLTACGSDDAQTTENTTSAVFDGTTDTDGAVDGTAPVTTPAPNLAKPTVAELNEKITKAFDSSIDPKTKVDWIENAGQDPQLVTKLVDAAEQNNVTVEIIGVSEPTDGKLTADAKITIGGKPVENATVAFVAEDTEWKVDHTFACSIVKSAKLDSAACQE</sequence>
<feature type="domain" description="Low molecular weight antigen MTB12-like C-terminal" evidence="4">
    <location>
        <begin position="64"/>
        <end position="172"/>
    </location>
</feature>
<evidence type="ECO:0000313" key="6">
    <source>
        <dbReference type="Proteomes" id="UP000602198"/>
    </source>
</evidence>
<dbReference type="PROSITE" id="PS51257">
    <property type="entry name" value="PROKAR_LIPOPROTEIN"/>
    <property type="match status" value="1"/>
</dbReference>
<protein>
    <recommendedName>
        <fullName evidence="4">Low molecular weight antigen MTB12-like C-terminal domain-containing protein</fullName>
    </recommendedName>
</protein>
<dbReference type="Pfam" id="PF26580">
    <property type="entry name" value="Mtb12_C"/>
    <property type="match status" value="1"/>
</dbReference>
<evidence type="ECO:0000256" key="1">
    <source>
        <dbReference type="ARBA" id="ARBA00022729"/>
    </source>
</evidence>
<dbReference type="EMBL" id="JAERRJ010000013">
    <property type="protein sequence ID" value="MBL1078800.1"/>
    <property type="molecule type" value="Genomic_DNA"/>
</dbReference>